<evidence type="ECO:0008006" key="3">
    <source>
        <dbReference type="Google" id="ProtNLM"/>
    </source>
</evidence>
<proteinExistence type="predicted"/>
<protein>
    <recommendedName>
        <fullName evidence="3">TubC N-terminal docking domain-containing protein</fullName>
    </recommendedName>
</protein>
<dbReference type="RefSeq" id="WP_379902171.1">
    <property type="nucleotide sequence ID" value="NZ_JBHRTR010000028.1"/>
</dbReference>
<name>A0ABV7L2A6_9PROT</name>
<dbReference type="Proteomes" id="UP001595528">
    <property type="component" value="Unassembled WGS sequence"/>
</dbReference>
<comment type="caution">
    <text evidence="1">The sequence shown here is derived from an EMBL/GenBank/DDBJ whole genome shotgun (WGS) entry which is preliminary data.</text>
</comment>
<evidence type="ECO:0000313" key="2">
    <source>
        <dbReference type="Proteomes" id="UP001595528"/>
    </source>
</evidence>
<keyword evidence="2" id="KW-1185">Reference proteome</keyword>
<dbReference type="EMBL" id="JBHRTR010000028">
    <property type="protein sequence ID" value="MFC3228755.1"/>
    <property type="molecule type" value="Genomic_DNA"/>
</dbReference>
<evidence type="ECO:0000313" key="1">
    <source>
        <dbReference type="EMBL" id="MFC3228755.1"/>
    </source>
</evidence>
<organism evidence="1 2">
    <name type="scientific">Marinibaculum pumilum</name>
    <dbReference type="NCBI Taxonomy" id="1766165"/>
    <lineage>
        <taxon>Bacteria</taxon>
        <taxon>Pseudomonadati</taxon>
        <taxon>Pseudomonadota</taxon>
        <taxon>Alphaproteobacteria</taxon>
        <taxon>Rhodospirillales</taxon>
        <taxon>Rhodospirillaceae</taxon>
        <taxon>Marinibaculum</taxon>
    </lineage>
</organism>
<reference evidence="2" key="1">
    <citation type="journal article" date="2019" name="Int. J. Syst. Evol. Microbiol.">
        <title>The Global Catalogue of Microorganisms (GCM) 10K type strain sequencing project: providing services to taxonomists for standard genome sequencing and annotation.</title>
        <authorList>
            <consortium name="The Broad Institute Genomics Platform"/>
            <consortium name="The Broad Institute Genome Sequencing Center for Infectious Disease"/>
            <person name="Wu L."/>
            <person name="Ma J."/>
        </authorList>
    </citation>
    <scope>NUCLEOTIDE SEQUENCE [LARGE SCALE GENOMIC DNA]</scope>
    <source>
        <strain evidence="2">KCTC 42964</strain>
    </source>
</reference>
<accession>A0ABV7L2A6</accession>
<sequence length="59" mass="7015">MDPEFEERMARYQELAERLNRGWTLTVGRDGIPRWHAPRKLHPAIKALEDLQHQPPLQD</sequence>
<gene>
    <name evidence="1" type="ORF">ACFOGJ_16040</name>
</gene>